<organism evidence="4">
    <name type="scientific">Ixodes ricinus</name>
    <name type="common">Common tick</name>
    <name type="synonym">Acarus ricinus</name>
    <dbReference type="NCBI Taxonomy" id="34613"/>
    <lineage>
        <taxon>Eukaryota</taxon>
        <taxon>Metazoa</taxon>
        <taxon>Ecdysozoa</taxon>
        <taxon>Arthropoda</taxon>
        <taxon>Chelicerata</taxon>
        <taxon>Arachnida</taxon>
        <taxon>Acari</taxon>
        <taxon>Parasitiformes</taxon>
        <taxon>Ixodida</taxon>
        <taxon>Ixodoidea</taxon>
        <taxon>Ixodidae</taxon>
        <taxon>Ixodinae</taxon>
        <taxon>Ixodes</taxon>
    </lineage>
</organism>
<dbReference type="InterPro" id="IPR042509">
    <property type="entry name" value="ZCCHC3"/>
</dbReference>
<dbReference type="SUPFAM" id="SSF57756">
    <property type="entry name" value="Retrovirus zinc finger-like domains"/>
    <property type="match status" value="1"/>
</dbReference>
<dbReference type="InterPro" id="IPR001878">
    <property type="entry name" value="Znf_CCHC"/>
</dbReference>
<evidence type="ECO:0000256" key="2">
    <source>
        <dbReference type="SAM" id="MobiDB-lite"/>
    </source>
</evidence>
<dbReference type="GO" id="GO:0008270">
    <property type="term" value="F:zinc ion binding"/>
    <property type="evidence" value="ECO:0007669"/>
    <property type="project" value="UniProtKB-KW"/>
</dbReference>
<keyword evidence="1" id="KW-0863">Zinc-finger</keyword>
<dbReference type="PROSITE" id="PS50158">
    <property type="entry name" value="ZF_CCHC"/>
    <property type="match status" value="1"/>
</dbReference>
<evidence type="ECO:0000256" key="1">
    <source>
        <dbReference type="PROSITE-ProRule" id="PRU00047"/>
    </source>
</evidence>
<protein>
    <submittedName>
        <fullName evidence="4">Putative l1-5 dr</fullName>
    </submittedName>
</protein>
<sequence>MNHVWMVTLHTEDAKRRLVAAKELKVKGLRCLVIDPSNSEVRVRVHWLPFHVPDEAVQRALAPYGKVNEVIRETWRAEGFLGVQSTTRVVRMTLKDGVAVDAMPHQLRFSGGNSLVVIPGRAPQCLRCKRTGHVRRECKVPKCTECHSFGHESKGCVKTYARATGPPADQETSDFLMEADEAESSAKETTVAATTSGVKTQETENNPIATVNSSDMAARQESPPEGDEERAAGGNQDESAGARPVGHPVDGEAEQAIINVAEAAMDATSQSTKRGLDQADALTDEDSQNDAPFQEVKKRTRANRARAATDERRRQDSK</sequence>
<dbReference type="EMBL" id="GBIH01001524">
    <property type="protein sequence ID" value="JAC93186.1"/>
    <property type="molecule type" value="mRNA"/>
</dbReference>
<dbReference type="GO" id="GO:0003690">
    <property type="term" value="F:double-stranded DNA binding"/>
    <property type="evidence" value="ECO:0007669"/>
    <property type="project" value="InterPro"/>
</dbReference>
<dbReference type="PANTHER" id="PTHR22639:SF3">
    <property type="entry name" value="ZINC FINGER CCHC DOMAIN-CONTAINING PROTEIN 3"/>
    <property type="match status" value="1"/>
</dbReference>
<reference evidence="4" key="1">
    <citation type="journal article" date="2015" name="PLoS Negl. Trop. Dis.">
        <title>Deep Sequencing Analysis of the Ixodes ricinus Haemocytome.</title>
        <authorList>
            <person name="Kotsyfakis M."/>
            <person name="Kopacek P."/>
            <person name="Franta Z."/>
            <person name="Pedra J.H."/>
            <person name="Ribeiro J.M."/>
        </authorList>
    </citation>
    <scope>NUCLEOTIDE SEQUENCE</scope>
</reference>
<keyword evidence="1" id="KW-0862">Zinc</keyword>
<feature type="compositionally biased region" description="Polar residues" evidence="2">
    <location>
        <begin position="187"/>
        <end position="215"/>
    </location>
</feature>
<name>A0A090X973_IXORI</name>
<accession>A0A090X973</accession>
<proteinExistence type="evidence at transcript level"/>
<feature type="region of interest" description="Disordered" evidence="2">
    <location>
        <begin position="179"/>
        <end position="318"/>
    </location>
</feature>
<feature type="domain" description="CCHC-type" evidence="3">
    <location>
        <begin position="125"/>
        <end position="139"/>
    </location>
</feature>
<evidence type="ECO:0000259" key="3">
    <source>
        <dbReference type="PROSITE" id="PS50158"/>
    </source>
</evidence>
<dbReference type="GO" id="GO:0002218">
    <property type="term" value="P:activation of innate immune response"/>
    <property type="evidence" value="ECO:0007669"/>
    <property type="project" value="InterPro"/>
</dbReference>
<dbReference type="AlphaFoldDB" id="A0A090X973"/>
<dbReference type="InterPro" id="IPR036875">
    <property type="entry name" value="Znf_CCHC_sf"/>
</dbReference>
<dbReference type="SMART" id="SM00343">
    <property type="entry name" value="ZnF_C2HC"/>
    <property type="match status" value="2"/>
</dbReference>
<evidence type="ECO:0000313" key="4">
    <source>
        <dbReference type="EMBL" id="JAC93186.1"/>
    </source>
</evidence>
<dbReference type="GO" id="GO:0003723">
    <property type="term" value="F:RNA binding"/>
    <property type="evidence" value="ECO:0007669"/>
    <property type="project" value="InterPro"/>
</dbReference>
<dbReference type="Gene3D" id="4.10.60.10">
    <property type="entry name" value="Zinc finger, CCHC-type"/>
    <property type="match status" value="1"/>
</dbReference>
<feature type="compositionally biased region" description="Basic and acidic residues" evidence="2">
    <location>
        <begin position="307"/>
        <end position="318"/>
    </location>
</feature>
<keyword evidence="1" id="KW-0479">Metal-binding</keyword>
<dbReference type="PANTHER" id="PTHR22639">
    <property type="entry name" value="GAG-RELATED PROTEIN"/>
    <property type="match status" value="1"/>
</dbReference>